<dbReference type="InterPro" id="IPR010994">
    <property type="entry name" value="RuvA_2-like"/>
</dbReference>
<protein>
    <submittedName>
        <fullName evidence="3">ComEA family DNA-binding protein</fullName>
    </submittedName>
</protein>
<evidence type="ECO:0000259" key="2">
    <source>
        <dbReference type="SMART" id="SM00278"/>
    </source>
</evidence>
<feature type="domain" description="Helix-hairpin-helix DNA-binding motif class 1" evidence="2">
    <location>
        <begin position="204"/>
        <end position="223"/>
    </location>
</feature>
<accession>A0AAU8PLL8</accession>
<sequence length="226" mass="23734">MGRLRELTRPTGTEDVMDVDFPHGVRWEISKKHAVIWVTALIVAVGAIALIRGGDSAVTDKALKPADLAERAYTQEQSATATSEAMVVVAVVGAVEKSGLYTLPAGARVADALHIANPDADSDLRSLNQAQKLVDGTQISVPSAGEPHSQMVPDTPVLSTQEGGKTALNSATVEQLAELPGVGEKTAEAIIAHRQRIGGFKDIGQLKDVKGIGARKFEALSGRVTL</sequence>
<proteinExistence type="predicted"/>
<dbReference type="PANTHER" id="PTHR21180:SF32">
    <property type="entry name" value="ENDONUCLEASE_EXONUCLEASE_PHOSPHATASE FAMILY DOMAIN-CONTAINING PROTEIN 1"/>
    <property type="match status" value="1"/>
</dbReference>
<dbReference type="Proteomes" id="UP000006465">
    <property type="component" value="Chromosome"/>
</dbReference>
<dbReference type="InterPro" id="IPR004509">
    <property type="entry name" value="Competence_ComEA_HhH"/>
</dbReference>
<feature type="domain" description="Helix-hairpin-helix DNA-binding motif class 1" evidence="2">
    <location>
        <begin position="174"/>
        <end position="193"/>
    </location>
</feature>
<gene>
    <name evidence="3" type="ORF">CP258_08035</name>
</gene>
<dbReference type="GO" id="GO:0006281">
    <property type="term" value="P:DNA repair"/>
    <property type="evidence" value="ECO:0007669"/>
    <property type="project" value="InterPro"/>
</dbReference>
<dbReference type="AlphaFoldDB" id="A0AAU8PLL8"/>
<keyword evidence="1" id="KW-0472">Membrane</keyword>
<dbReference type="EMBL" id="CP003540">
    <property type="protein sequence ID" value="AFK17202.3"/>
    <property type="molecule type" value="Genomic_DNA"/>
</dbReference>
<dbReference type="Gene3D" id="1.10.150.280">
    <property type="entry name" value="AF1531-like domain"/>
    <property type="match status" value="1"/>
</dbReference>
<dbReference type="KEGG" id="coe:CP258_08035"/>
<evidence type="ECO:0000313" key="4">
    <source>
        <dbReference type="Proteomes" id="UP000006465"/>
    </source>
</evidence>
<keyword evidence="1" id="KW-0812">Transmembrane</keyword>
<dbReference type="GO" id="GO:0003677">
    <property type="term" value="F:DNA binding"/>
    <property type="evidence" value="ECO:0007669"/>
    <property type="project" value="UniProtKB-KW"/>
</dbReference>
<dbReference type="GO" id="GO:0015628">
    <property type="term" value="P:protein secretion by the type II secretion system"/>
    <property type="evidence" value="ECO:0007669"/>
    <property type="project" value="TreeGrafter"/>
</dbReference>
<reference evidence="3 4" key="1">
    <citation type="journal article" date="2013" name="J. Biotechnol.">
        <title>Genome sequence of Corynebacterium pseudotuberculosis biovar equi strain 258 and prediction of antigenic targets to improve biotechnological vaccine production.</title>
        <authorList>
            <person name="Soares S.C."/>
            <person name="Trost E."/>
            <person name="Ramos R.T."/>
            <person name="Carneiro A.R."/>
            <person name="Santos A.R."/>
            <person name="Pinto A.C."/>
            <person name="Barbosa E."/>
            <person name="Aburjaile F."/>
            <person name="Ali A."/>
            <person name="Diniz C.A."/>
            <person name="Hassan S.S."/>
            <person name="Fiaux K."/>
            <person name="Guimaraes L.C."/>
            <person name="Bakhtiar S.M."/>
            <person name="Pereira U."/>
            <person name="Almeida S.S."/>
            <person name="Abreu V.A."/>
            <person name="Rocha F.S."/>
            <person name="Dorella F.A."/>
            <person name="Miyoshi A."/>
            <person name="Silva A."/>
            <person name="Azevedo V."/>
            <person name="Tauch A."/>
        </authorList>
    </citation>
    <scope>NUCLEOTIDE SEQUENCE [LARGE SCALE GENOMIC DNA]</scope>
    <source>
        <strain evidence="3 4">258</strain>
    </source>
</reference>
<evidence type="ECO:0000313" key="3">
    <source>
        <dbReference type="EMBL" id="AFK17202.3"/>
    </source>
</evidence>
<dbReference type="PANTHER" id="PTHR21180">
    <property type="entry name" value="ENDONUCLEASE/EXONUCLEASE/PHOSPHATASE FAMILY DOMAIN-CONTAINING PROTEIN 1"/>
    <property type="match status" value="1"/>
</dbReference>
<name>A0AAU8PLL8_CORPS</name>
<dbReference type="NCBIfam" id="TIGR00426">
    <property type="entry name" value="competence protein ComEA helix-hairpin-helix repeat region"/>
    <property type="match status" value="1"/>
</dbReference>
<dbReference type="InterPro" id="IPR003583">
    <property type="entry name" value="Hlx-hairpin-Hlx_DNA-bd_motif"/>
</dbReference>
<dbReference type="InterPro" id="IPR051675">
    <property type="entry name" value="Endo/Exo/Phosphatase_dom_1"/>
</dbReference>
<dbReference type="SUPFAM" id="SSF47781">
    <property type="entry name" value="RuvA domain 2-like"/>
    <property type="match status" value="1"/>
</dbReference>
<dbReference type="SMART" id="SM00278">
    <property type="entry name" value="HhH1"/>
    <property type="match status" value="2"/>
</dbReference>
<dbReference type="Pfam" id="PF12836">
    <property type="entry name" value="HHH_3"/>
    <property type="match status" value="1"/>
</dbReference>
<dbReference type="GO" id="GO:0015627">
    <property type="term" value="C:type II protein secretion system complex"/>
    <property type="evidence" value="ECO:0007669"/>
    <property type="project" value="TreeGrafter"/>
</dbReference>
<keyword evidence="1" id="KW-1133">Transmembrane helix</keyword>
<keyword evidence="3" id="KW-0238">DNA-binding</keyword>
<feature type="transmembrane region" description="Helical" evidence="1">
    <location>
        <begin position="34"/>
        <end position="51"/>
    </location>
</feature>
<organism evidence="3 4">
    <name type="scientific">Corynebacterium pseudotuberculosis 258</name>
    <dbReference type="NCBI Taxonomy" id="1168865"/>
    <lineage>
        <taxon>Bacteria</taxon>
        <taxon>Bacillati</taxon>
        <taxon>Actinomycetota</taxon>
        <taxon>Actinomycetes</taxon>
        <taxon>Mycobacteriales</taxon>
        <taxon>Corynebacteriaceae</taxon>
        <taxon>Corynebacterium</taxon>
    </lineage>
</organism>
<evidence type="ECO:0000256" key="1">
    <source>
        <dbReference type="SAM" id="Phobius"/>
    </source>
</evidence>